<sequence>MFKFAVIFATLAYASAGLIEANHHGLAYAAAPVAHYASAPATSYSSFTKTHSPAISYGAAPVAYGYGHHAAAPILAAPALSYAAPIAKASLAYGHSYAPAVAAPLSYGHAYGGYSGYARAAPLATYGHHAASPILAARSYGYAPAAVAPLSYSNYGHYAY</sequence>
<keyword evidence="3" id="KW-1185">Reference proteome</keyword>
<gene>
    <name evidence="2" type="ORF">pipiens_014602</name>
</gene>
<comment type="caution">
    <text evidence="2">The sequence shown here is derived from an EMBL/GenBank/DDBJ whole genome shotgun (WGS) entry which is preliminary data.</text>
</comment>
<keyword evidence="1" id="KW-0732">Signal</keyword>
<evidence type="ECO:0000313" key="2">
    <source>
        <dbReference type="EMBL" id="KAL1379863.1"/>
    </source>
</evidence>
<proteinExistence type="predicted"/>
<evidence type="ECO:0000256" key="1">
    <source>
        <dbReference type="SAM" id="SignalP"/>
    </source>
</evidence>
<organism evidence="2 3">
    <name type="scientific">Culex pipiens pipiens</name>
    <name type="common">Northern house mosquito</name>
    <dbReference type="NCBI Taxonomy" id="38569"/>
    <lineage>
        <taxon>Eukaryota</taxon>
        <taxon>Metazoa</taxon>
        <taxon>Ecdysozoa</taxon>
        <taxon>Arthropoda</taxon>
        <taxon>Hexapoda</taxon>
        <taxon>Insecta</taxon>
        <taxon>Pterygota</taxon>
        <taxon>Neoptera</taxon>
        <taxon>Endopterygota</taxon>
        <taxon>Diptera</taxon>
        <taxon>Nematocera</taxon>
        <taxon>Culicoidea</taxon>
        <taxon>Culicidae</taxon>
        <taxon>Culicinae</taxon>
        <taxon>Culicini</taxon>
        <taxon>Culex</taxon>
        <taxon>Culex</taxon>
    </lineage>
</organism>
<accession>A0ABD1CTY2</accession>
<protein>
    <recommendedName>
        <fullName evidence="4">Cuticle protein</fullName>
    </recommendedName>
</protein>
<dbReference type="EMBL" id="JBEHCU010009447">
    <property type="protein sequence ID" value="KAL1379863.1"/>
    <property type="molecule type" value="Genomic_DNA"/>
</dbReference>
<dbReference type="Proteomes" id="UP001562425">
    <property type="component" value="Unassembled WGS sequence"/>
</dbReference>
<name>A0ABD1CTY2_CULPP</name>
<dbReference type="AlphaFoldDB" id="A0ABD1CTY2"/>
<feature type="chain" id="PRO_5044779410" description="Cuticle protein" evidence="1">
    <location>
        <begin position="17"/>
        <end position="160"/>
    </location>
</feature>
<evidence type="ECO:0008006" key="4">
    <source>
        <dbReference type="Google" id="ProtNLM"/>
    </source>
</evidence>
<evidence type="ECO:0000313" key="3">
    <source>
        <dbReference type="Proteomes" id="UP001562425"/>
    </source>
</evidence>
<feature type="signal peptide" evidence="1">
    <location>
        <begin position="1"/>
        <end position="16"/>
    </location>
</feature>
<reference evidence="2 3" key="1">
    <citation type="submission" date="2024-05" db="EMBL/GenBank/DDBJ databases">
        <title>Culex pipiens pipiens assembly and annotation.</title>
        <authorList>
            <person name="Alout H."/>
            <person name="Durand T."/>
        </authorList>
    </citation>
    <scope>NUCLEOTIDE SEQUENCE [LARGE SCALE GENOMIC DNA]</scope>
    <source>
        <strain evidence="2">HA-2024</strain>
        <tissue evidence="2">Whole body</tissue>
    </source>
</reference>